<organism evidence="1 2">
    <name type="scientific">Melastoma candidum</name>
    <dbReference type="NCBI Taxonomy" id="119954"/>
    <lineage>
        <taxon>Eukaryota</taxon>
        <taxon>Viridiplantae</taxon>
        <taxon>Streptophyta</taxon>
        <taxon>Embryophyta</taxon>
        <taxon>Tracheophyta</taxon>
        <taxon>Spermatophyta</taxon>
        <taxon>Magnoliopsida</taxon>
        <taxon>eudicotyledons</taxon>
        <taxon>Gunneridae</taxon>
        <taxon>Pentapetalae</taxon>
        <taxon>rosids</taxon>
        <taxon>malvids</taxon>
        <taxon>Myrtales</taxon>
        <taxon>Melastomataceae</taxon>
        <taxon>Melastomatoideae</taxon>
        <taxon>Melastomateae</taxon>
        <taxon>Melastoma</taxon>
    </lineage>
</organism>
<keyword evidence="2" id="KW-1185">Reference proteome</keyword>
<reference evidence="2" key="1">
    <citation type="journal article" date="2023" name="Front. Plant Sci.">
        <title>Chromosomal-level genome assembly of Melastoma candidum provides insights into trichome evolution.</title>
        <authorList>
            <person name="Zhong Y."/>
            <person name="Wu W."/>
            <person name="Sun C."/>
            <person name="Zou P."/>
            <person name="Liu Y."/>
            <person name="Dai S."/>
            <person name="Zhou R."/>
        </authorList>
    </citation>
    <scope>NUCLEOTIDE SEQUENCE [LARGE SCALE GENOMIC DNA]</scope>
</reference>
<comment type="caution">
    <text evidence="1">The sequence shown here is derived from an EMBL/GenBank/DDBJ whole genome shotgun (WGS) entry which is preliminary data.</text>
</comment>
<name>A0ACB9RED2_9MYRT</name>
<dbReference type="Proteomes" id="UP001057402">
    <property type="component" value="Chromosome 4"/>
</dbReference>
<protein>
    <submittedName>
        <fullName evidence="1">Uncharacterized protein</fullName>
    </submittedName>
</protein>
<dbReference type="EMBL" id="CM042883">
    <property type="protein sequence ID" value="KAI4375798.1"/>
    <property type="molecule type" value="Genomic_DNA"/>
</dbReference>
<proteinExistence type="predicted"/>
<gene>
    <name evidence="1" type="ORF">MLD38_013624</name>
</gene>
<evidence type="ECO:0000313" key="1">
    <source>
        <dbReference type="EMBL" id="KAI4375798.1"/>
    </source>
</evidence>
<accession>A0ACB9RED2</accession>
<evidence type="ECO:0000313" key="2">
    <source>
        <dbReference type="Proteomes" id="UP001057402"/>
    </source>
</evidence>
<sequence length="145" mass="16167">MISTKKLLHLARKWKMATAIGRKRTMFRRTSSKKSSGDSNEIRVAQKGHFAVYSMDRRRFEIPVSYLNNGIVTDLFTIAEEEFGNPSDGPLVLPIDASSMENLILLISRGFASETEKASLLSLARCSSHYNAHIAPACPQIYVCS</sequence>